<dbReference type="Pfam" id="PF08281">
    <property type="entry name" value="Sigma70_r4_2"/>
    <property type="match status" value="1"/>
</dbReference>
<organism evidence="2 3">
    <name type="scientific">Planctomyces bekefii</name>
    <dbReference type="NCBI Taxonomy" id="1653850"/>
    <lineage>
        <taxon>Bacteria</taxon>
        <taxon>Pseudomonadati</taxon>
        <taxon>Planctomycetota</taxon>
        <taxon>Planctomycetia</taxon>
        <taxon>Planctomycetales</taxon>
        <taxon>Planctomycetaceae</taxon>
        <taxon>Planctomyces</taxon>
    </lineage>
</organism>
<proteinExistence type="predicted"/>
<reference evidence="2 3" key="2">
    <citation type="submission" date="2019-08" db="EMBL/GenBank/DDBJ databases">
        <authorList>
            <person name="Henke P."/>
        </authorList>
    </citation>
    <scope>NUCLEOTIDE SEQUENCE [LARGE SCALE GENOMIC DNA]</scope>
    <source>
        <strain evidence="2">Phe10_nw2017</strain>
    </source>
</reference>
<feature type="domain" description="RNA polymerase sigma factor 70 region 4 type 2" evidence="1">
    <location>
        <begin position="161"/>
        <end position="202"/>
    </location>
</feature>
<dbReference type="InterPro" id="IPR013249">
    <property type="entry name" value="RNA_pol_sigma70_r4_t2"/>
</dbReference>
<keyword evidence="3" id="KW-1185">Reference proteome</keyword>
<comment type="caution">
    <text evidence="2">The sequence shown here is derived from an EMBL/GenBank/DDBJ whole genome shotgun (WGS) entry which is preliminary data.</text>
</comment>
<gene>
    <name evidence="2" type="ORF">E3A20_14790</name>
</gene>
<dbReference type="GO" id="GO:0016987">
    <property type="term" value="F:sigma factor activity"/>
    <property type="evidence" value="ECO:0007669"/>
    <property type="project" value="InterPro"/>
</dbReference>
<sequence length="205" mass="23677">AGGAGAADAGCDAELVDLIYRFLYVNLRRVAAVLPGMGRQALDLRQDASCRFTEVYHEAFVRILARCPDKLMQSRTRQQLTGYVSRAMVNLLVDRDRRQSTWEKVAAALGLQEADQQQTRDILTHLYEERSDYFEQRTAVCFERGLQQIQVWDASADPAERQYAEILRKRYVDQLGYDQIARELDLTVDSARQLMERAKYHLRKQ</sequence>
<dbReference type="AlphaFoldDB" id="A0A5C6M3R6"/>
<protein>
    <recommendedName>
        <fullName evidence="1">RNA polymerase sigma factor 70 region 4 type 2 domain-containing protein</fullName>
    </recommendedName>
</protein>
<dbReference type="GO" id="GO:0006352">
    <property type="term" value="P:DNA-templated transcription initiation"/>
    <property type="evidence" value="ECO:0007669"/>
    <property type="project" value="InterPro"/>
</dbReference>
<dbReference type="Proteomes" id="UP000321083">
    <property type="component" value="Unassembled WGS sequence"/>
</dbReference>
<accession>A0A5C6M3R6</accession>
<dbReference type="GO" id="GO:0003677">
    <property type="term" value="F:DNA binding"/>
    <property type="evidence" value="ECO:0007669"/>
    <property type="project" value="InterPro"/>
</dbReference>
<name>A0A5C6M3R6_9PLAN</name>
<reference evidence="2 3" key="1">
    <citation type="submission" date="2019-08" db="EMBL/GenBank/DDBJ databases">
        <title>100 year-old enigma solved: identification of Planctomyces bekefii, the type genus and species of the phylum Planctomycetes.</title>
        <authorList>
            <person name="Svetlana D.N."/>
            <person name="Overmann J."/>
        </authorList>
    </citation>
    <scope>NUCLEOTIDE SEQUENCE [LARGE SCALE GENOMIC DNA]</scope>
    <source>
        <strain evidence="2">Phe10_nw2017</strain>
    </source>
</reference>
<evidence type="ECO:0000313" key="2">
    <source>
        <dbReference type="EMBL" id="TWW09390.1"/>
    </source>
</evidence>
<dbReference type="InterPro" id="IPR013324">
    <property type="entry name" value="RNA_pol_sigma_r3/r4-like"/>
</dbReference>
<dbReference type="EMBL" id="SRHE01000289">
    <property type="protein sequence ID" value="TWW09390.1"/>
    <property type="molecule type" value="Genomic_DNA"/>
</dbReference>
<evidence type="ECO:0000313" key="3">
    <source>
        <dbReference type="Proteomes" id="UP000321083"/>
    </source>
</evidence>
<dbReference type="SUPFAM" id="SSF88659">
    <property type="entry name" value="Sigma3 and sigma4 domains of RNA polymerase sigma factors"/>
    <property type="match status" value="1"/>
</dbReference>
<evidence type="ECO:0000259" key="1">
    <source>
        <dbReference type="Pfam" id="PF08281"/>
    </source>
</evidence>
<dbReference type="InterPro" id="IPR036388">
    <property type="entry name" value="WH-like_DNA-bd_sf"/>
</dbReference>
<feature type="non-terminal residue" evidence="2">
    <location>
        <position position="1"/>
    </location>
</feature>
<dbReference type="Gene3D" id="1.10.10.10">
    <property type="entry name" value="Winged helix-like DNA-binding domain superfamily/Winged helix DNA-binding domain"/>
    <property type="match status" value="1"/>
</dbReference>